<sequence>MQQLVLLRGAMGAGKDTFITEQGLEPYTLSSDTIRLMFEGPLMNDAGELTISQKNDHRVWNLLFDLLETRMKRGEFVVVNATHANSKTLARYKKLAQHYRYRTYAVDFSDVPLDVVLKQNKMRATYKHVPDAAVMTVYDQIQTTPLPNWITTLKPHEFREAITYSPTDYNKWQKIHHIGDIHGCYTALQQYLNSELHDDELYIFVGDYLDRGLENVEVLQFLLTVYEQPNVVLLRGNHEKSLEAWANDEEIRGGNFGPTKEQLEAANISKKDVRQLCRRLRQVVYYTYDNQEVLVTHAGIPKMPEDLHLMPTRQFVYGVGSYSLDVDHLWEQHETTYQVHGHRNLYHLPVQATSHTFNLEGQVEKGQYLRAMTLSKDGFETFEIKNDVYELSQDNTVTTIQEDVPEDEFIAYLRAHELVQEKPMDGHISSFNFTRRAFTERAWDALNVKARGLFINTKNEKIVARSYNKFFNIGEREDTKMDTLAENLTFPVVAYSKENGFLGTVGYDEMSDALIYTSKSRIDGMHSEWVKELFEKQVQPQQREAVKRFLRDENVALVFEVIKIQEDPHIIDYDTDRLILLDIVRRSVAYEKLPYDEVVRFAETFALPVKQVMAEFADWLSFYEWYLRVTNDLTLEMEGYVLEDATGFMTKLKLPFYTVWKELRTVKEVIERKQEVKRNRLTKPLHVAVYTWMKAQEQDVLKEMSILDVRKRYKK</sequence>
<dbReference type="PANTHER" id="PTHR32004">
    <property type="entry name" value="TRNA LIGASE"/>
    <property type="match status" value="1"/>
</dbReference>
<evidence type="ECO:0000313" key="3">
    <source>
        <dbReference type="EMBL" id="RUS55275.1"/>
    </source>
</evidence>
<dbReference type="Gene3D" id="3.40.50.300">
    <property type="entry name" value="P-loop containing nucleotide triphosphate hydrolases"/>
    <property type="match status" value="1"/>
</dbReference>
<dbReference type="OrthoDB" id="9807890at2"/>
<name>A0A433RSY6_9BACL</name>
<dbReference type="Pfam" id="PF09511">
    <property type="entry name" value="RNA_lig_T4_1"/>
    <property type="match status" value="1"/>
</dbReference>
<protein>
    <submittedName>
        <fullName evidence="3">Phosphatase</fullName>
    </submittedName>
</protein>
<feature type="domain" description="Calcineurin-like phosphoesterase" evidence="1">
    <location>
        <begin position="174"/>
        <end position="351"/>
    </location>
</feature>
<dbReference type="SUPFAM" id="SSF52540">
    <property type="entry name" value="P-loop containing nucleoside triphosphate hydrolases"/>
    <property type="match status" value="1"/>
</dbReference>
<dbReference type="Pfam" id="PF13671">
    <property type="entry name" value="AAA_33"/>
    <property type="match status" value="1"/>
</dbReference>
<dbReference type="InterPro" id="IPR029052">
    <property type="entry name" value="Metallo-depent_PP-like"/>
</dbReference>
<dbReference type="Pfam" id="PF00149">
    <property type="entry name" value="Metallophos"/>
    <property type="match status" value="1"/>
</dbReference>
<dbReference type="RefSeq" id="WP_126990719.1">
    <property type="nucleotide sequence ID" value="NZ_JTFC01000031.1"/>
</dbReference>
<accession>A0A433RSY6</accession>
<proteinExistence type="predicted"/>
<dbReference type="GO" id="GO:0016787">
    <property type="term" value="F:hydrolase activity"/>
    <property type="evidence" value="ECO:0007669"/>
    <property type="project" value="InterPro"/>
</dbReference>
<dbReference type="InterPro" id="IPR006186">
    <property type="entry name" value="Ser/Thr-sp_prot-phosphatase"/>
</dbReference>
<dbReference type="Gene3D" id="3.60.21.10">
    <property type="match status" value="1"/>
</dbReference>
<comment type="caution">
    <text evidence="3">The sequence shown here is derived from an EMBL/GenBank/DDBJ whole genome shotgun (WGS) entry which is preliminary data.</text>
</comment>
<evidence type="ECO:0000313" key="4">
    <source>
        <dbReference type="Proteomes" id="UP000288623"/>
    </source>
</evidence>
<dbReference type="Proteomes" id="UP000288623">
    <property type="component" value="Unassembled WGS sequence"/>
</dbReference>
<reference evidence="3 4" key="1">
    <citation type="submission" date="2014-11" db="EMBL/GenBank/DDBJ databases">
        <title>Genome sequence and analysis of novel Kurthia sp.</title>
        <authorList>
            <person name="Lawson J.N."/>
            <person name="Gonzalez J.E."/>
            <person name="Rinauldi L."/>
            <person name="Xuan Z."/>
            <person name="Firman A."/>
            <person name="Shaddox L."/>
            <person name="Trudeau A."/>
            <person name="Shah S."/>
            <person name="Reiman D."/>
        </authorList>
    </citation>
    <scope>NUCLEOTIDE SEQUENCE [LARGE SCALE GENOMIC DNA]</scope>
    <source>
        <strain evidence="3 4">3B1D</strain>
    </source>
</reference>
<feature type="domain" description="T4 RNA ligase 1-like N-terminal" evidence="2">
    <location>
        <begin position="449"/>
        <end position="657"/>
    </location>
</feature>
<evidence type="ECO:0000259" key="1">
    <source>
        <dbReference type="Pfam" id="PF00149"/>
    </source>
</evidence>
<keyword evidence="4" id="KW-1185">Reference proteome</keyword>
<dbReference type="PRINTS" id="PR00114">
    <property type="entry name" value="STPHPHTASE"/>
</dbReference>
<dbReference type="GO" id="GO:0006388">
    <property type="term" value="P:tRNA splicing, via endonucleolytic cleavage and ligation"/>
    <property type="evidence" value="ECO:0007669"/>
    <property type="project" value="TreeGrafter"/>
</dbReference>
<dbReference type="InterPro" id="IPR019039">
    <property type="entry name" value="T4-Rnl1-like_N"/>
</dbReference>
<gene>
    <name evidence="3" type="ORF">QI30_10040</name>
</gene>
<dbReference type="PANTHER" id="PTHR32004:SF1">
    <property type="entry name" value="TRNA LIGASE"/>
    <property type="match status" value="1"/>
</dbReference>
<dbReference type="GO" id="GO:0003972">
    <property type="term" value="F:RNA ligase (ATP) activity"/>
    <property type="evidence" value="ECO:0007669"/>
    <property type="project" value="TreeGrafter"/>
</dbReference>
<organism evidence="3 4">
    <name type="scientific">Candidatus Kurthia intestinigallinarum</name>
    <dbReference type="NCBI Taxonomy" id="1562256"/>
    <lineage>
        <taxon>Bacteria</taxon>
        <taxon>Bacillati</taxon>
        <taxon>Bacillota</taxon>
        <taxon>Bacilli</taxon>
        <taxon>Bacillales</taxon>
        <taxon>Caryophanaceae</taxon>
        <taxon>Kurthia</taxon>
    </lineage>
</organism>
<dbReference type="AlphaFoldDB" id="A0A433RSY6"/>
<dbReference type="InterPro" id="IPR027417">
    <property type="entry name" value="P-loop_NTPase"/>
</dbReference>
<dbReference type="EMBL" id="JTFC01000031">
    <property type="protein sequence ID" value="RUS55275.1"/>
    <property type="molecule type" value="Genomic_DNA"/>
</dbReference>
<dbReference type="SUPFAM" id="SSF56300">
    <property type="entry name" value="Metallo-dependent phosphatases"/>
    <property type="match status" value="1"/>
</dbReference>
<evidence type="ECO:0000259" key="2">
    <source>
        <dbReference type="Pfam" id="PF09511"/>
    </source>
</evidence>
<dbReference type="InterPro" id="IPR004843">
    <property type="entry name" value="Calcineurin-like_PHP"/>
</dbReference>